<dbReference type="AlphaFoldDB" id="W4GIP5"/>
<evidence type="ECO:0000256" key="3">
    <source>
        <dbReference type="ARBA" id="ARBA00022989"/>
    </source>
</evidence>
<dbReference type="InterPro" id="IPR052649">
    <property type="entry name" value="NCE102-like"/>
</dbReference>
<feature type="domain" description="MARVEL" evidence="7">
    <location>
        <begin position="9"/>
        <end position="148"/>
    </location>
</feature>
<dbReference type="PANTHER" id="PTHR28165">
    <property type="entry name" value="NON-CLASSICAL EXPORT PROTEIN 2-RELATED"/>
    <property type="match status" value="1"/>
</dbReference>
<name>W4GIP5_APHAT</name>
<accession>W4GIP5</accession>
<evidence type="ECO:0000256" key="4">
    <source>
        <dbReference type="ARBA" id="ARBA00023136"/>
    </source>
</evidence>
<reference evidence="9 10" key="2">
    <citation type="submission" date="2018-07" db="EMBL/GenBank/DDBJ databases">
        <title>Annotation of Aphanomyces astaci genome assembly.</title>
        <authorList>
            <person name="Studholme D.J."/>
        </authorList>
    </citation>
    <scope>NUCLEOTIDE SEQUENCE [LARGE SCALE GENOMIC DNA]</scope>
    <source>
        <strain evidence="9">Pc</strain>
    </source>
</reference>
<dbReference type="Proteomes" id="UP000284702">
    <property type="component" value="Unassembled WGS sequence"/>
</dbReference>
<feature type="transmembrane region" description="Helical" evidence="6">
    <location>
        <begin position="60"/>
        <end position="83"/>
    </location>
</feature>
<proteinExistence type="predicted"/>
<dbReference type="EMBL" id="KI913127">
    <property type="protein sequence ID" value="ETV79542.1"/>
    <property type="molecule type" value="Genomic_DNA"/>
</dbReference>
<organism evidence="8">
    <name type="scientific">Aphanomyces astaci</name>
    <name type="common">Crayfish plague agent</name>
    <dbReference type="NCBI Taxonomy" id="112090"/>
    <lineage>
        <taxon>Eukaryota</taxon>
        <taxon>Sar</taxon>
        <taxon>Stramenopiles</taxon>
        <taxon>Oomycota</taxon>
        <taxon>Saprolegniomycetes</taxon>
        <taxon>Saprolegniales</taxon>
        <taxon>Verrucalvaceae</taxon>
        <taxon>Aphanomyces</taxon>
    </lineage>
</organism>
<feature type="transmembrane region" description="Helical" evidence="6">
    <location>
        <begin position="95"/>
        <end position="115"/>
    </location>
</feature>
<dbReference type="VEuPathDB" id="FungiDB:H257_06809"/>
<evidence type="ECO:0000256" key="5">
    <source>
        <dbReference type="SAM" id="MobiDB-lite"/>
    </source>
</evidence>
<dbReference type="GeneID" id="20808805"/>
<keyword evidence="2 6" id="KW-0812">Transmembrane</keyword>
<gene>
    <name evidence="9" type="ORF">B5M09_011174</name>
    <name evidence="8" type="ORF">H257_06809</name>
</gene>
<evidence type="ECO:0000256" key="6">
    <source>
        <dbReference type="SAM" id="Phobius"/>
    </source>
</evidence>
<comment type="subcellular location">
    <subcellularLocation>
        <location evidence="1">Membrane</location>
        <topology evidence="1">Multi-pass membrane protein</topology>
    </subcellularLocation>
</comment>
<protein>
    <recommendedName>
        <fullName evidence="7">MARVEL domain-containing protein</fullName>
    </recommendedName>
</protein>
<dbReference type="PANTHER" id="PTHR28165:SF1">
    <property type="entry name" value="NON-CLASSICAL EXPORT PROTEIN 2-RELATED"/>
    <property type="match status" value="1"/>
</dbReference>
<evidence type="ECO:0000313" key="10">
    <source>
        <dbReference type="Proteomes" id="UP000284702"/>
    </source>
</evidence>
<evidence type="ECO:0000256" key="2">
    <source>
        <dbReference type="ARBA" id="ARBA00022692"/>
    </source>
</evidence>
<dbReference type="InterPro" id="IPR008253">
    <property type="entry name" value="Marvel"/>
</dbReference>
<dbReference type="EMBL" id="MZMZ02002697">
    <property type="protein sequence ID" value="RQM24543.1"/>
    <property type="molecule type" value="Genomic_DNA"/>
</dbReference>
<dbReference type="Pfam" id="PF01284">
    <property type="entry name" value="MARVEL"/>
    <property type="match status" value="1"/>
</dbReference>
<keyword evidence="3 6" id="KW-1133">Transmembrane helix</keyword>
<feature type="compositionally biased region" description="Basic and acidic residues" evidence="5">
    <location>
        <begin position="193"/>
        <end position="207"/>
    </location>
</feature>
<keyword evidence="4 6" id="KW-0472">Membrane</keyword>
<sequence length="251" mass="27292">MSRVQSAKIAQISMLLRVLQGVSGAIILICLLSTYRPVVLSDIANNVDSKEYIAVNLSHFFLAIAASLSIAYGVIQVVFEVILSRIKTDALLERCADAFLASLFVVVACVTAPSMDCSPSKYQKCTNFQVAVVFAFLSAVLFVVSIAFNAQFKSIRRGNPDATENLVPRGRFGGADESAVLESRHPKKPKKKAAADQSKDLDEVEPRGHFGSVRCADFTAANPSHDEYADEDVYFNSSHRDLLVKPTKGSV</sequence>
<feature type="transmembrane region" description="Helical" evidence="6">
    <location>
        <begin position="12"/>
        <end position="35"/>
    </location>
</feature>
<dbReference type="OrthoDB" id="550424at2759"/>
<evidence type="ECO:0000313" key="8">
    <source>
        <dbReference type="EMBL" id="ETV79542.1"/>
    </source>
</evidence>
<feature type="region of interest" description="Disordered" evidence="5">
    <location>
        <begin position="178"/>
        <end position="207"/>
    </location>
</feature>
<dbReference type="GO" id="GO:0016020">
    <property type="term" value="C:membrane"/>
    <property type="evidence" value="ECO:0007669"/>
    <property type="project" value="UniProtKB-SubCell"/>
</dbReference>
<feature type="transmembrane region" description="Helical" evidence="6">
    <location>
        <begin position="127"/>
        <end position="148"/>
    </location>
</feature>
<keyword evidence="10" id="KW-1185">Reference proteome</keyword>
<reference evidence="8" key="1">
    <citation type="submission" date="2013-12" db="EMBL/GenBank/DDBJ databases">
        <title>The Genome Sequence of Aphanomyces astaci APO3.</title>
        <authorList>
            <consortium name="The Broad Institute Genomics Platform"/>
            <person name="Russ C."/>
            <person name="Tyler B."/>
            <person name="van West P."/>
            <person name="Dieguez-Uribeondo J."/>
            <person name="Young S.K."/>
            <person name="Zeng Q."/>
            <person name="Gargeya S."/>
            <person name="Fitzgerald M."/>
            <person name="Abouelleil A."/>
            <person name="Alvarado L."/>
            <person name="Chapman S.B."/>
            <person name="Gainer-Dewar J."/>
            <person name="Goldberg J."/>
            <person name="Griggs A."/>
            <person name="Gujja S."/>
            <person name="Hansen M."/>
            <person name="Howarth C."/>
            <person name="Imamovic A."/>
            <person name="Ireland A."/>
            <person name="Larimer J."/>
            <person name="McCowan C."/>
            <person name="Murphy C."/>
            <person name="Pearson M."/>
            <person name="Poon T.W."/>
            <person name="Priest M."/>
            <person name="Roberts A."/>
            <person name="Saif S."/>
            <person name="Shea T."/>
            <person name="Sykes S."/>
            <person name="Wortman J."/>
            <person name="Nusbaum C."/>
            <person name="Birren B."/>
        </authorList>
    </citation>
    <scope>NUCLEOTIDE SEQUENCE [LARGE SCALE GENOMIC DNA]</scope>
    <source>
        <strain evidence="8">APO3</strain>
    </source>
</reference>
<evidence type="ECO:0000256" key="1">
    <source>
        <dbReference type="ARBA" id="ARBA00004141"/>
    </source>
</evidence>
<evidence type="ECO:0000313" key="9">
    <source>
        <dbReference type="EMBL" id="RQM24543.1"/>
    </source>
</evidence>
<dbReference type="RefSeq" id="XP_009830478.1">
    <property type="nucleotide sequence ID" value="XM_009832176.1"/>
</dbReference>
<evidence type="ECO:0000259" key="7">
    <source>
        <dbReference type="Pfam" id="PF01284"/>
    </source>
</evidence>